<feature type="transmembrane region" description="Helical" evidence="5">
    <location>
        <begin position="217"/>
        <end position="239"/>
    </location>
</feature>
<dbReference type="PANTHER" id="PTHR48021:SF39">
    <property type="entry name" value="MAJOR FACILITATOR SUPERFAMILY (MFS) PROFILE DOMAIN-CONTAINING PROTEIN"/>
    <property type="match status" value="1"/>
</dbReference>
<feature type="transmembrane region" description="Helical" evidence="5">
    <location>
        <begin position="189"/>
        <end position="211"/>
    </location>
</feature>
<dbReference type="Gene3D" id="1.20.1250.20">
    <property type="entry name" value="MFS general substrate transporter like domains"/>
    <property type="match status" value="1"/>
</dbReference>
<feature type="transmembrane region" description="Helical" evidence="5">
    <location>
        <begin position="372"/>
        <end position="390"/>
    </location>
</feature>
<protein>
    <recommendedName>
        <fullName evidence="6">Major facilitator superfamily (MFS) profile domain-containing protein</fullName>
    </recommendedName>
</protein>
<dbReference type="SUPFAM" id="SSF103473">
    <property type="entry name" value="MFS general substrate transporter"/>
    <property type="match status" value="1"/>
</dbReference>
<keyword evidence="3 5" id="KW-1133">Transmembrane helix</keyword>
<comment type="caution">
    <text evidence="7">The sequence shown here is derived from an EMBL/GenBank/DDBJ whole genome shotgun (WGS) entry which is preliminary data.</text>
</comment>
<sequence length="411" mass="45181">MHINITNPTKLFLNDYTNFYIATRSKRYCLSPGCYQFCNSFTIHNKVETVPLCPQVLASLACSLLLLDLSVSFSFTTVVIGQLKNSTGPLALDDGKASWIGKPGSVIAGSIAYICQPLGAVSSGVLTDLMGRKRVMLLINLPFLLGWVLMATASSFAMLCIALVLLGITAGLIEAPLSTYIGEVCQPSIRGVMSCMSSVMYQLGSLLVLLMGTLTDWRTTAVICTSIPVVTAVCLLLWLSWLTHAQVPEAPIWLISKGRIKDAEKALCWLRGWEHRSAVLQELSEMVSYHDSRGISSMVRCTQQYGAQANHHNPEFAMVQGTAEPSAFVNPSFVDDNNEPVTETIVRVDSDTRSGLIQRAKEMGRPTTRRPLLLLVPFMFFTAWSGYVAVKPFMIQVFTEFQMPVSADWAT</sequence>
<dbReference type="Proteomes" id="UP001148838">
    <property type="component" value="Unassembled WGS sequence"/>
</dbReference>
<feature type="domain" description="Major facilitator superfamily (MFS) profile" evidence="6">
    <location>
        <begin position="56"/>
        <end position="411"/>
    </location>
</feature>
<dbReference type="EMBL" id="JAJSOF020000009">
    <property type="protein sequence ID" value="KAJ4445679.1"/>
    <property type="molecule type" value="Genomic_DNA"/>
</dbReference>
<comment type="subcellular location">
    <subcellularLocation>
        <location evidence="1">Membrane</location>
        <topology evidence="1">Multi-pass membrane protein</topology>
    </subcellularLocation>
</comment>
<feature type="transmembrane region" description="Helical" evidence="5">
    <location>
        <begin position="135"/>
        <end position="150"/>
    </location>
</feature>
<dbReference type="InterPro" id="IPR005829">
    <property type="entry name" value="Sugar_transporter_CS"/>
</dbReference>
<dbReference type="Pfam" id="PF00083">
    <property type="entry name" value="Sugar_tr"/>
    <property type="match status" value="1"/>
</dbReference>
<proteinExistence type="predicted"/>
<name>A0ABQ8TGY2_PERAM</name>
<keyword evidence="4 5" id="KW-0472">Membrane</keyword>
<dbReference type="InterPro" id="IPR020846">
    <property type="entry name" value="MFS_dom"/>
</dbReference>
<dbReference type="InterPro" id="IPR036259">
    <property type="entry name" value="MFS_trans_sf"/>
</dbReference>
<reference evidence="7 8" key="1">
    <citation type="journal article" date="2022" name="Allergy">
        <title>Genome assembly and annotation of Periplaneta americana reveal a comprehensive cockroach allergen profile.</title>
        <authorList>
            <person name="Wang L."/>
            <person name="Xiong Q."/>
            <person name="Saelim N."/>
            <person name="Wang L."/>
            <person name="Nong W."/>
            <person name="Wan A.T."/>
            <person name="Shi M."/>
            <person name="Liu X."/>
            <person name="Cao Q."/>
            <person name="Hui J.H.L."/>
            <person name="Sookrung N."/>
            <person name="Leung T.F."/>
            <person name="Tungtrongchitr A."/>
            <person name="Tsui S.K.W."/>
        </authorList>
    </citation>
    <scope>NUCLEOTIDE SEQUENCE [LARGE SCALE GENOMIC DNA]</scope>
    <source>
        <strain evidence="7">PWHHKU_190912</strain>
    </source>
</reference>
<dbReference type="InterPro" id="IPR005828">
    <property type="entry name" value="MFS_sugar_transport-like"/>
</dbReference>
<evidence type="ECO:0000256" key="4">
    <source>
        <dbReference type="ARBA" id="ARBA00023136"/>
    </source>
</evidence>
<dbReference type="PROSITE" id="PS50850">
    <property type="entry name" value="MFS"/>
    <property type="match status" value="1"/>
</dbReference>
<dbReference type="PANTHER" id="PTHR48021">
    <property type="match status" value="1"/>
</dbReference>
<dbReference type="PROSITE" id="PS00217">
    <property type="entry name" value="SUGAR_TRANSPORT_2"/>
    <property type="match status" value="1"/>
</dbReference>
<gene>
    <name evidence="7" type="ORF">ANN_12363</name>
</gene>
<evidence type="ECO:0000313" key="8">
    <source>
        <dbReference type="Proteomes" id="UP001148838"/>
    </source>
</evidence>
<keyword evidence="8" id="KW-1185">Reference proteome</keyword>
<evidence type="ECO:0000313" key="7">
    <source>
        <dbReference type="EMBL" id="KAJ4445679.1"/>
    </source>
</evidence>
<evidence type="ECO:0000259" key="6">
    <source>
        <dbReference type="PROSITE" id="PS50850"/>
    </source>
</evidence>
<feature type="non-terminal residue" evidence="7">
    <location>
        <position position="411"/>
    </location>
</feature>
<evidence type="ECO:0000256" key="3">
    <source>
        <dbReference type="ARBA" id="ARBA00022989"/>
    </source>
</evidence>
<evidence type="ECO:0000256" key="2">
    <source>
        <dbReference type="ARBA" id="ARBA00022692"/>
    </source>
</evidence>
<evidence type="ECO:0000256" key="5">
    <source>
        <dbReference type="SAM" id="Phobius"/>
    </source>
</evidence>
<accession>A0ABQ8TGY2</accession>
<feature type="transmembrane region" description="Helical" evidence="5">
    <location>
        <begin position="156"/>
        <end position="177"/>
    </location>
</feature>
<evidence type="ECO:0000256" key="1">
    <source>
        <dbReference type="ARBA" id="ARBA00004141"/>
    </source>
</evidence>
<organism evidence="7 8">
    <name type="scientific">Periplaneta americana</name>
    <name type="common">American cockroach</name>
    <name type="synonym">Blatta americana</name>
    <dbReference type="NCBI Taxonomy" id="6978"/>
    <lineage>
        <taxon>Eukaryota</taxon>
        <taxon>Metazoa</taxon>
        <taxon>Ecdysozoa</taxon>
        <taxon>Arthropoda</taxon>
        <taxon>Hexapoda</taxon>
        <taxon>Insecta</taxon>
        <taxon>Pterygota</taxon>
        <taxon>Neoptera</taxon>
        <taxon>Polyneoptera</taxon>
        <taxon>Dictyoptera</taxon>
        <taxon>Blattodea</taxon>
        <taxon>Blattoidea</taxon>
        <taxon>Blattidae</taxon>
        <taxon>Blattinae</taxon>
        <taxon>Periplaneta</taxon>
    </lineage>
</organism>
<keyword evidence="2 5" id="KW-0812">Transmembrane</keyword>
<dbReference type="InterPro" id="IPR050549">
    <property type="entry name" value="MFS_Trehalose_Transporter"/>
</dbReference>